<dbReference type="Proteomes" id="UP000479000">
    <property type="component" value="Unassembled WGS sequence"/>
</dbReference>
<feature type="compositionally biased region" description="Polar residues" evidence="1">
    <location>
        <begin position="19"/>
        <end position="29"/>
    </location>
</feature>
<dbReference type="EMBL" id="CADCXU010014058">
    <property type="protein sequence ID" value="CAB0003861.1"/>
    <property type="molecule type" value="Genomic_DNA"/>
</dbReference>
<feature type="non-terminal residue" evidence="2">
    <location>
        <position position="86"/>
    </location>
</feature>
<sequence length="86" mass="9377">MVRAPVSQPVRPQPHPHGTSRTTTATDYNSYRLLQLQTVGRRTDDYSDPGSGLKPRFSRDHAPSFIDSKSKSAADSYQCPPAGGFG</sequence>
<keyword evidence="3" id="KW-1185">Reference proteome</keyword>
<organism evidence="2 3">
    <name type="scientific">Nesidiocoris tenuis</name>
    <dbReference type="NCBI Taxonomy" id="355587"/>
    <lineage>
        <taxon>Eukaryota</taxon>
        <taxon>Metazoa</taxon>
        <taxon>Ecdysozoa</taxon>
        <taxon>Arthropoda</taxon>
        <taxon>Hexapoda</taxon>
        <taxon>Insecta</taxon>
        <taxon>Pterygota</taxon>
        <taxon>Neoptera</taxon>
        <taxon>Paraneoptera</taxon>
        <taxon>Hemiptera</taxon>
        <taxon>Heteroptera</taxon>
        <taxon>Panheteroptera</taxon>
        <taxon>Cimicomorpha</taxon>
        <taxon>Miridae</taxon>
        <taxon>Dicyphina</taxon>
        <taxon>Nesidiocoris</taxon>
    </lineage>
</organism>
<name>A0A6H5GNE5_9HEMI</name>
<dbReference type="AlphaFoldDB" id="A0A6H5GNE5"/>
<evidence type="ECO:0000313" key="3">
    <source>
        <dbReference type="Proteomes" id="UP000479000"/>
    </source>
</evidence>
<evidence type="ECO:0000313" key="2">
    <source>
        <dbReference type="EMBL" id="CAB0003861.1"/>
    </source>
</evidence>
<gene>
    <name evidence="2" type="ORF">NTEN_LOCUS9338</name>
</gene>
<feature type="compositionally biased region" description="Basic and acidic residues" evidence="1">
    <location>
        <begin position="57"/>
        <end position="72"/>
    </location>
</feature>
<proteinExistence type="predicted"/>
<accession>A0A6H5GNE5</accession>
<protein>
    <submittedName>
        <fullName evidence="2">Uncharacterized protein</fullName>
    </submittedName>
</protein>
<feature type="region of interest" description="Disordered" evidence="1">
    <location>
        <begin position="1"/>
        <end position="86"/>
    </location>
</feature>
<evidence type="ECO:0000256" key="1">
    <source>
        <dbReference type="SAM" id="MobiDB-lite"/>
    </source>
</evidence>
<reference evidence="2 3" key="1">
    <citation type="submission" date="2020-02" db="EMBL/GenBank/DDBJ databases">
        <authorList>
            <person name="Ferguson B K."/>
        </authorList>
    </citation>
    <scope>NUCLEOTIDE SEQUENCE [LARGE SCALE GENOMIC DNA]</scope>
</reference>